<protein>
    <submittedName>
        <fullName evidence="1">Uncharacterized protein</fullName>
    </submittedName>
</protein>
<proteinExistence type="predicted"/>
<reference evidence="1 2" key="1">
    <citation type="journal article" date="2015" name="PLoS ONE">
        <title>Genome Sequence of Bacillus endophyticus and Analysis of Its Companion Mechanism in the Ketogulonigenium vulgare-Bacillus Strain Consortium.</title>
        <authorList>
            <person name="Jia N."/>
            <person name="Du J."/>
            <person name="Ding M.Z."/>
            <person name="Gao F."/>
            <person name="Yuan Y.J."/>
        </authorList>
    </citation>
    <scope>NUCLEOTIDE SEQUENCE [LARGE SCALE GENOMIC DNA]</scope>
    <source>
        <strain evidence="1 2">Hbe603</strain>
    </source>
</reference>
<name>A0A0H4KCZ6_9BACI</name>
<dbReference type="EMBL" id="CP011974">
    <property type="protein sequence ID" value="AKO91992.1"/>
    <property type="molecule type" value="Genomic_DNA"/>
</dbReference>
<accession>A0A0H4KCZ6</accession>
<reference evidence="2" key="2">
    <citation type="submission" date="2015-06" db="EMBL/GenBank/DDBJ databases">
        <title>Genome Sequence of Bacillus endophyticus and Analysis of its Companion Mechanism in the Ketogulonigenium vulgare-Bacillus strain Consortium.</title>
        <authorList>
            <person name="Jia N."/>
            <person name="Du J."/>
            <person name="Ding M.-Z."/>
            <person name="Gao F."/>
            <person name="Yuan Y.-J."/>
        </authorList>
    </citation>
    <scope>NUCLEOTIDE SEQUENCE [LARGE SCALE GENOMIC DNA]</scope>
    <source>
        <strain evidence="2">Hbe603</strain>
    </source>
</reference>
<gene>
    <name evidence="1" type="ORF">BEH_07690</name>
</gene>
<dbReference type="PATRIC" id="fig|135735.6.peg.1572"/>
<keyword evidence="2" id="KW-1185">Reference proteome</keyword>
<dbReference type="Proteomes" id="UP000036202">
    <property type="component" value="Chromosome"/>
</dbReference>
<evidence type="ECO:0000313" key="2">
    <source>
        <dbReference type="Proteomes" id="UP000036202"/>
    </source>
</evidence>
<dbReference type="AlphaFoldDB" id="A0A0H4KCZ6"/>
<dbReference type="KEGG" id="beo:BEH_07690"/>
<evidence type="ECO:0000313" key="1">
    <source>
        <dbReference type="EMBL" id="AKO91992.1"/>
    </source>
</evidence>
<organism evidence="1 2">
    <name type="scientific">Priestia filamentosa</name>
    <dbReference type="NCBI Taxonomy" id="1402861"/>
    <lineage>
        <taxon>Bacteria</taxon>
        <taxon>Bacillati</taxon>
        <taxon>Bacillota</taxon>
        <taxon>Bacilli</taxon>
        <taxon>Bacillales</taxon>
        <taxon>Bacillaceae</taxon>
        <taxon>Priestia</taxon>
    </lineage>
</organism>
<sequence>MRTDNKALLALADKLIGIMEDCNDENTFKRLNDLIEESLKQVEDAVLADTYGDVLIASETGKTKMYEVQSTEEIFKLVNKLEEC</sequence>
<dbReference type="RefSeq" id="WP_046216953.1">
    <property type="nucleotide sequence ID" value="NZ_CP011974.1"/>
</dbReference>